<dbReference type="RefSeq" id="WP_311716756.1">
    <property type="nucleotide sequence ID" value="NZ_JAVREZ010000010.1"/>
</dbReference>
<dbReference type="Proteomes" id="UP001183824">
    <property type="component" value="Unassembled WGS sequence"/>
</dbReference>
<sequence>MLACEPDHRDDILTKSTGPIEAVEQAEVAWLTALTKGEEAITSLMLEDSRAVHGPVGKIDDRETFAHFTWTPRRHVFAKAEDLSITVRDTTAITSCLLEMHIVFDENLPPFPVQEAVTRLWEEIGEGWRLAHLHQAKRMPPG</sequence>
<dbReference type="InterPro" id="IPR032710">
    <property type="entry name" value="NTF2-like_dom_sf"/>
</dbReference>
<reference evidence="3" key="1">
    <citation type="submission" date="2023-07" db="EMBL/GenBank/DDBJ databases">
        <title>30 novel species of actinomycetes from the DSMZ collection.</title>
        <authorList>
            <person name="Nouioui I."/>
        </authorList>
    </citation>
    <scope>NUCLEOTIDE SEQUENCE [LARGE SCALE GENOMIC DNA]</scope>
    <source>
        <strain evidence="3">DSM 41640</strain>
    </source>
</reference>
<feature type="domain" description="SnoaL-like" evidence="1">
    <location>
        <begin position="23"/>
        <end position="135"/>
    </location>
</feature>
<accession>A0ABU2VF42</accession>
<dbReference type="EMBL" id="JAVREZ010000010">
    <property type="protein sequence ID" value="MDT0483880.1"/>
    <property type="molecule type" value="Genomic_DNA"/>
</dbReference>
<gene>
    <name evidence="2" type="ORF">RNB18_27350</name>
</gene>
<evidence type="ECO:0000313" key="2">
    <source>
        <dbReference type="EMBL" id="MDT0483880.1"/>
    </source>
</evidence>
<name>A0ABU2VF42_9ACTN</name>
<dbReference type="Gene3D" id="3.10.450.50">
    <property type="match status" value="1"/>
</dbReference>
<evidence type="ECO:0000259" key="1">
    <source>
        <dbReference type="Pfam" id="PF13474"/>
    </source>
</evidence>
<dbReference type="InterPro" id="IPR037401">
    <property type="entry name" value="SnoaL-like"/>
</dbReference>
<dbReference type="SUPFAM" id="SSF54427">
    <property type="entry name" value="NTF2-like"/>
    <property type="match status" value="1"/>
</dbReference>
<proteinExistence type="predicted"/>
<dbReference type="Pfam" id="PF13474">
    <property type="entry name" value="SnoaL_3"/>
    <property type="match status" value="1"/>
</dbReference>
<organism evidence="2 3">
    <name type="scientific">Streptomyces doebereineriae</name>
    <dbReference type="NCBI Taxonomy" id="3075528"/>
    <lineage>
        <taxon>Bacteria</taxon>
        <taxon>Bacillati</taxon>
        <taxon>Actinomycetota</taxon>
        <taxon>Actinomycetes</taxon>
        <taxon>Kitasatosporales</taxon>
        <taxon>Streptomycetaceae</taxon>
        <taxon>Streptomyces</taxon>
    </lineage>
</organism>
<protein>
    <submittedName>
        <fullName evidence="2">Nuclear transport factor 2 family protein</fullName>
    </submittedName>
</protein>
<keyword evidence="3" id="KW-1185">Reference proteome</keyword>
<comment type="caution">
    <text evidence="2">The sequence shown here is derived from an EMBL/GenBank/DDBJ whole genome shotgun (WGS) entry which is preliminary data.</text>
</comment>
<evidence type="ECO:0000313" key="3">
    <source>
        <dbReference type="Proteomes" id="UP001183824"/>
    </source>
</evidence>